<name>A0A6J5T1A1_9CAUD</name>
<evidence type="ECO:0000313" key="3">
    <source>
        <dbReference type="EMBL" id="CAB4189383.1"/>
    </source>
</evidence>
<sequence>MATYTPPDAVARNAQNALDERQKQPVSKRGMTLVGLARARQLSNKQPVSIETIRRMISYFARHEIDKQGATWDELGPGWQAWNGWGGDEGRIWAQSIIEGEPMEIKAGSRHSEMDMNIIRKTRVMSQKSYDSIMEFVKALGDDGAEPLGIAALKDDGEYTAPQIAQINALESIITQYGKFGQSITQSHYIPAEQNGFAGSGLVCANCAFYMESGQCEIVYGDIDPAAICKLWVIPNTLVMEPMPTDETPMGEMEPDPSESNGEMEITIEVGALEDRNATPAEREEMPDSDFVIAETRNFPIVTPDDIPAAVSSWGRYTGPVSFDTFKRRIIEIATSKGPEFFAQLPESWKLELAQRQLYVRELLQVMGVNHD</sequence>
<reference evidence="5" key="1">
    <citation type="submission" date="2020-05" db="EMBL/GenBank/DDBJ databases">
        <authorList>
            <person name="Chiriac C."/>
            <person name="Salcher M."/>
            <person name="Ghai R."/>
            <person name="Kavagutti S V."/>
        </authorList>
    </citation>
    <scope>NUCLEOTIDE SEQUENCE</scope>
</reference>
<dbReference type="EMBL" id="LR797495">
    <property type="protein sequence ID" value="CAB4220457.1"/>
    <property type="molecule type" value="Genomic_DNA"/>
</dbReference>
<evidence type="ECO:0000313" key="5">
    <source>
        <dbReference type="EMBL" id="CAB4220457.1"/>
    </source>
</evidence>
<gene>
    <name evidence="1" type="ORF">UFOVP1029_26</name>
    <name evidence="2" type="ORF">UFOVP1129_26</name>
    <name evidence="3" type="ORF">UFOVP1188_26</name>
    <name evidence="4" type="ORF">UFOVP1490_21</name>
    <name evidence="6" type="ORF">UFOVP1576_26</name>
    <name evidence="5" type="ORF">UFOVP1633_26</name>
</gene>
<protein>
    <submittedName>
        <fullName evidence="5">Uncharacterized protein</fullName>
    </submittedName>
</protein>
<dbReference type="InterPro" id="IPR036369">
    <property type="entry name" value="HIPIP_sf"/>
</dbReference>
<evidence type="ECO:0000313" key="2">
    <source>
        <dbReference type="EMBL" id="CAB4185140.1"/>
    </source>
</evidence>
<dbReference type="EMBL" id="LR796972">
    <property type="protein sequence ID" value="CAB4179041.1"/>
    <property type="molecule type" value="Genomic_DNA"/>
</dbReference>
<dbReference type="EMBL" id="LR797077">
    <property type="protein sequence ID" value="CAB4185140.1"/>
    <property type="molecule type" value="Genomic_DNA"/>
</dbReference>
<evidence type="ECO:0000313" key="1">
    <source>
        <dbReference type="EMBL" id="CAB4179041.1"/>
    </source>
</evidence>
<evidence type="ECO:0000313" key="6">
    <source>
        <dbReference type="EMBL" id="CAB5230500.1"/>
    </source>
</evidence>
<dbReference type="GO" id="GO:0019646">
    <property type="term" value="P:aerobic electron transport chain"/>
    <property type="evidence" value="ECO:0007669"/>
    <property type="project" value="InterPro"/>
</dbReference>
<proteinExistence type="predicted"/>
<dbReference type="EMBL" id="LR797444">
    <property type="protein sequence ID" value="CAB4217337.1"/>
    <property type="molecule type" value="Genomic_DNA"/>
</dbReference>
<accession>A0A6J5T1A1</accession>
<dbReference type="Gene3D" id="4.10.490.10">
    <property type="entry name" value="High potential iron-sulphur protein"/>
    <property type="match status" value="1"/>
</dbReference>
<dbReference type="GO" id="GO:0009055">
    <property type="term" value="F:electron transfer activity"/>
    <property type="evidence" value="ECO:0007669"/>
    <property type="project" value="InterPro"/>
</dbReference>
<organism evidence="5">
    <name type="scientific">uncultured Caudovirales phage</name>
    <dbReference type="NCBI Taxonomy" id="2100421"/>
    <lineage>
        <taxon>Viruses</taxon>
        <taxon>Duplodnaviria</taxon>
        <taxon>Heunggongvirae</taxon>
        <taxon>Uroviricota</taxon>
        <taxon>Caudoviricetes</taxon>
        <taxon>Peduoviridae</taxon>
        <taxon>Maltschvirus</taxon>
        <taxon>Maltschvirus maltsch</taxon>
    </lineage>
</organism>
<dbReference type="EMBL" id="LR798420">
    <property type="protein sequence ID" value="CAB5230500.1"/>
    <property type="molecule type" value="Genomic_DNA"/>
</dbReference>
<evidence type="ECO:0000313" key="4">
    <source>
        <dbReference type="EMBL" id="CAB4217337.1"/>
    </source>
</evidence>
<dbReference type="EMBL" id="LR797136">
    <property type="protein sequence ID" value="CAB4189383.1"/>
    <property type="molecule type" value="Genomic_DNA"/>
</dbReference>